<feature type="transmembrane region" description="Helical" evidence="1">
    <location>
        <begin position="370"/>
        <end position="387"/>
    </location>
</feature>
<feature type="transmembrane region" description="Helical" evidence="1">
    <location>
        <begin position="215"/>
        <end position="234"/>
    </location>
</feature>
<keyword evidence="1" id="KW-1133">Transmembrane helix</keyword>
<keyword evidence="1" id="KW-0812">Transmembrane</keyword>
<dbReference type="OrthoDB" id="7883847at2759"/>
<keyword evidence="1" id="KW-0472">Membrane</keyword>
<evidence type="ECO:0000256" key="1">
    <source>
        <dbReference type="SAM" id="Phobius"/>
    </source>
</evidence>
<name>A0A0Q9WIN1_DROVI</name>
<reference evidence="2 3" key="1">
    <citation type="journal article" date="2007" name="Nature">
        <title>Evolution of genes and genomes on the Drosophila phylogeny.</title>
        <authorList>
            <consortium name="Drosophila 12 Genomes Consortium"/>
            <person name="Clark A.G."/>
            <person name="Eisen M.B."/>
            <person name="Smith D.R."/>
            <person name="Bergman C.M."/>
            <person name="Oliver B."/>
            <person name="Markow T.A."/>
            <person name="Kaufman T.C."/>
            <person name="Kellis M."/>
            <person name="Gelbart W."/>
            <person name="Iyer V.N."/>
            <person name="Pollard D.A."/>
            <person name="Sackton T.B."/>
            <person name="Larracuente A.M."/>
            <person name="Singh N.D."/>
            <person name="Abad J.P."/>
            <person name="Abt D.N."/>
            <person name="Adryan B."/>
            <person name="Aguade M."/>
            <person name="Akashi H."/>
            <person name="Anderson W.W."/>
            <person name="Aquadro C.F."/>
            <person name="Ardell D.H."/>
            <person name="Arguello R."/>
            <person name="Artieri C.G."/>
            <person name="Barbash D.A."/>
            <person name="Barker D."/>
            <person name="Barsanti P."/>
            <person name="Batterham P."/>
            <person name="Batzoglou S."/>
            <person name="Begun D."/>
            <person name="Bhutkar A."/>
            <person name="Blanco E."/>
            <person name="Bosak S.A."/>
            <person name="Bradley R.K."/>
            <person name="Brand A.D."/>
            <person name="Brent M.R."/>
            <person name="Brooks A.N."/>
            <person name="Brown R.H."/>
            <person name="Butlin R.K."/>
            <person name="Caggese C."/>
            <person name="Calvi B.R."/>
            <person name="Bernardo de Carvalho A."/>
            <person name="Caspi A."/>
            <person name="Castrezana S."/>
            <person name="Celniker S.E."/>
            <person name="Chang J.L."/>
            <person name="Chapple C."/>
            <person name="Chatterji S."/>
            <person name="Chinwalla A."/>
            <person name="Civetta A."/>
            <person name="Clifton S.W."/>
            <person name="Comeron J.M."/>
            <person name="Costello J.C."/>
            <person name="Coyne J.A."/>
            <person name="Daub J."/>
            <person name="David R.G."/>
            <person name="Delcher A.L."/>
            <person name="Delehaunty K."/>
            <person name="Do C.B."/>
            <person name="Ebling H."/>
            <person name="Edwards K."/>
            <person name="Eickbush T."/>
            <person name="Evans J.D."/>
            <person name="Filipski A."/>
            <person name="Findeiss S."/>
            <person name="Freyhult E."/>
            <person name="Fulton L."/>
            <person name="Fulton R."/>
            <person name="Garcia A.C."/>
            <person name="Gardiner A."/>
            <person name="Garfield D.A."/>
            <person name="Garvin B.E."/>
            <person name="Gibson G."/>
            <person name="Gilbert D."/>
            <person name="Gnerre S."/>
            <person name="Godfrey J."/>
            <person name="Good R."/>
            <person name="Gotea V."/>
            <person name="Gravely B."/>
            <person name="Greenberg A.J."/>
            <person name="Griffiths-Jones S."/>
            <person name="Gross S."/>
            <person name="Guigo R."/>
            <person name="Gustafson E.A."/>
            <person name="Haerty W."/>
            <person name="Hahn M.W."/>
            <person name="Halligan D.L."/>
            <person name="Halpern A.L."/>
            <person name="Halter G.M."/>
            <person name="Han M.V."/>
            <person name="Heger A."/>
            <person name="Hillier L."/>
            <person name="Hinrichs A.S."/>
            <person name="Holmes I."/>
            <person name="Hoskins R.A."/>
            <person name="Hubisz M.J."/>
            <person name="Hultmark D."/>
            <person name="Huntley M.A."/>
            <person name="Jaffe D.B."/>
            <person name="Jagadeeshan S."/>
            <person name="Jeck W.R."/>
            <person name="Johnson J."/>
            <person name="Jones C.D."/>
            <person name="Jordan W.C."/>
            <person name="Karpen G.H."/>
            <person name="Kataoka E."/>
            <person name="Keightley P.D."/>
            <person name="Kheradpour P."/>
            <person name="Kirkness E.F."/>
            <person name="Koerich L.B."/>
            <person name="Kristiansen K."/>
            <person name="Kudrna D."/>
            <person name="Kulathinal R.J."/>
            <person name="Kumar S."/>
            <person name="Kwok R."/>
            <person name="Lander E."/>
            <person name="Langley C.H."/>
            <person name="Lapoint R."/>
            <person name="Lazzaro B.P."/>
            <person name="Lee S.J."/>
            <person name="Levesque L."/>
            <person name="Li R."/>
            <person name="Lin C.F."/>
            <person name="Lin M.F."/>
            <person name="Lindblad-Toh K."/>
            <person name="Llopart A."/>
            <person name="Long M."/>
            <person name="Low L."/>
            <person name="Lozovsky E."/>
            <person name="Lu J."/>
            <person name="Luo M."/>
            <person name="Machado C.A."/>
            <person name="Makalowski W."/>
            <person name="Marzo M."/>
            <person name="Matsuda M."/>
            <person name="Matzkin L."/>
            <person name="McAllister B."/>
            <person name="McBride C.S."/>
            <person name="McKernan B."/>
            <person name="McKernan K."/>
            <person name="Mendez-Lago M."/>
            <person name="Minx P."/>
            <person name="Mollenhauer M.U."/>
            <person name="Montooth K."/>
            <person name="Mount S.M."/>
            <person name="Mu X."/>
            <person name="Myers E."/>
            <person name="Negre B."/>
            <person name="Newfeld S."/>
            <person name="Nielsen R."/>
            <person name="Noor M.A."/>
            <person name="O'Grady P."/>
            <person name="Pachter L."/>
            <person name="Papaceit M."/>
            <person name="Parisi M.J."/>
            <person name="Parisi M."/>
            <person name="Parts L."/>
            <person name="Pedersen J.S."/>
            <person name="Pesole G."/>
            <person name="Phillippy A.M."/>
            <person name="Ponting C.P."/>
            <person name="Pop M."/>
            <person name="Porcelli D."/>
            <person name="Powell J.R."/>
            <person name="Prohaska S."/>
            <person name="Pruitt K."/>
            <person name="Puig M."/>
            <person name="Quesneville H."/>
            <person name="Ram K.R."/>
            <person name="Rand D."/>
            <person name="Rasmussen M.D."/>
            <person name="Reed L.K."/>
            <person name="Reenan R."/>
            <person name="Reily A."/>
            <person name="Remington K.A."/>
            <person name="Rieger T.T."/>
            <person name="Ritchie M.G."/>
            <person name="Robin C."/>
            <person name="Rogers Y.H."/>
            <person name="Rohde C."/>
            <person name="Rozas J."/>
            <person name="Rubenfield M.J."/>
            <person name="Ruiz A."/>
            <person name="Russo S."/>
            <person name="Salzberg S.L."/>
            <person name="Sanchez-Gracia A."/>
            <person name="Saranga D.J."/>
            <person name="Sato H."/>
            <person name="Schaeffer S.W."/>
            <person name="Schatz M.C."/>
            <person name="Schlenke T."/>
            <person name="Schwartz R."/>
            <person name="Segarra C."/>
            <person name="Singh R.S."/>
            <person name="Sirot L."/>
            <person name="Sirota M."/>
            <person name="Sisneros N.B."/>
            <person name="Smith C.D."/>
            <person name="Smith T.F."/>
            <person name="Spieth J."/>
            <person name="Stage D.E."/>
            <person name="Stark A."/>
            <person name="Stephan W."/>
            <person name="Strausberg R.L."/>
            <person name="Strempel S."/>
            <person name="Sturgill D."/>
            <person name="Sutton G."/>
            <person name="Sutton G.G."/>
            <person name="Tao W."/>
            <person name="Teichmann S."/>
            <person name="Tobari Y.N."/>
            <person name="Tomimura Y."/>
            <person name="Tsolas J.M."/>
            <person name="Valente V.L."/>
            <person name="Venter E."/>
            <person name="Venter J.C."/>
            <person name="Vicario S."/>
            <person name="Vieira F.G."/>
            <person name="Vilella A.J."/>
            <person name="Villasante A."/>
            <person name="Walenz B."/>
            <person name="Wang J."/>
            <person name="Wasserman M."/>
            <person name="Watts T."/>
            <person name="Wilson D."/>
            <person name="Wilson R.K."/>
            <person name="Wing R.A."/>
            <person name="Wolfner M.F."/>
            <person name="Wong A."/>
            <person name="Wong G.K."/>
            <person name="Wu C.I."/>
            <person name="Wu G."/>
            <person name="Yamamoto D."/>
            <person name="Yang H.P."/>
            <person name="Yang S.P."/>
            <person name="Yorke J.A."/>
            <person name="Yoshida K."/>
            <person name="Zdobnov E."/>
            <person name="Zhang P."/>
            <person name="Zhang Y."/>
            <person name="Zimin A.V."/>
            <person name="Baldwin J."/>
            <person name="Abdouelleil A."/>
            <person name="Abdulkadir J."/>
            <person name="Abebe A."/>
            <person name="Abera B."/>
            <person name="Abreu J."/>
            <person name="Acer S.C."/>
            <person name="Aftuck L."/>
            <person name="Alexander A."/>
            <person name="An P."/>
            <person name="Anderson E."/>
            <person name="Anderson S."/>
            <person name="Arachi H."/>
            <person name="Azer M."/>
            <person name="Bachantsang P."/>
            <person name="Barry A."/>
            <person name="Bayul T."/>
            <person name="Berlin A."/>
            <person name="Bessette D."/>
            <person name="Bloom T."/>
            <person name="Blye J."/>
            <person name="Boguslavskiy L."/>
            <person name="Bonnet C."/>
            <person name="Boukhgalter B."/>
            <person name="Bourzgui I."/>
            <person name="Brown A."/>
            <person name="Cahill P."/>
            <person name="Channer S."/>
            <person name="Cheshatsang Y."/>
            <person name="Chuda L."/>
            <person name="Citroen M."/>
            <person name="Collymore A."/>
            <person name="Cooke P."/>
            <person name="Costello M."/>
            <person name="D'Aco K."/>
            <person name="Daza R."/>
            <person name="De Haan G."/>
            <person name="DeGray S."/>
            <person name="DeMaso C."/>
            <person name="Dhargay N."/>
            <person name="Dooley K."/>
            <person name="Dooley E."/>
            <person name="Doricent M."/>
            <person name="Dorje P."/>
            <person name="Dorjee K."/>
            <person name="Dupes A."/>
            <person name="Elong R."/>
            <person name="Falk J."/>
            <person name="Farina A."/>
            <person name="Faro S."/>
            <person name="Ferguson D."/>
            <person name="Fisher S."/>
            <person name="Foley C.D."/>
            <person name="Franke A."/>
            <person name="Friedrich D."/>
            <person name="Gadbois L."/>
            <person name="Gearin G."/>
            <person name="Gearin C.R."/>
            <person name="Giannoukos G."/>
            <person name="Goode T."/>
            <person name="Graham J."/>
            <person name="Grandbois E."/>
            <person name="Grewal S."/>
            <person name="Gyaltsen K."/>
            <person name="Hafez N."/>
            <person name="Hagos B."/>
            <person name="Hall J."/>
            <person name="Henson C."/>
            <person name="Hollinger A."/>
            <person name="Honan T."/>
            <person name="Huard M.D."/>
            <person name="Hughes L."/>
            <person name="Hurhula B."/>
            <person name="Husby M.E."/>
            <person name="Kamat A."/>
            <person name="Kanga B."/>
            <person name="Kashin S."/>
            <person name="Khazanovich D."/>
            <person name="Kisner P."/>
            <person name="Lance K."/>
            <person name="Lara M."/>
            <person name="Lee W."/>
            <person name="Lennon N."/>
            <person name="Letendre F."/>
            <person name="LeVine R."/>
            <person name="Lipovsky A."/>
            <person name="Liu X."/>
            <person name="Liu J."/>
            <person name="Liu S."/>
            <person name="Lokyitsang T."/>
            <person name="Lokyitsang Y."/>
            <person name="Lubonja R."/>
            <person name="Lui A."/>
            <person name="MacDonald P."/>
            <person name="Magnisalis V."/>
            <person name="Maru K."/>
            <person name="Matthews C."/>
            <person name="McCusker W."/>
            <person name="McDonough S."/>
            <person name="Mehta T."/>
            <person name="Meldrim J."/>
            <person name="Meneus L."/>
            <person name="Mihai O."/>
            <person name="Mihalev A."/>
            <person name="Mihova T."/>
            <person name="Mittelman R."/>
            <person name="Mlenga V."/>
            <person name="Montmayeur A."/>
            <person name="Mulrain L."/>
            <person name="Navidi A."/>
            <person name="Naylor J."/>
            <person name="Negash T."/>
            <person name="Nguyen T."/>
            <person name="Nguyen N."/>
            <person name="Nicol R."/>
            <person name="Norbu C."/>
            <person name="Norbu N."/>
            <person name="Novod N."/>
            <person name="O'Neill B."/>
            <person name="Osman S."/>
            <person name="Markiewicz E."/>
            <person name="Oyono O.L."/>
            <person name="Patti C."/>
            <person name="Phunkhang P."/>
            <person name="Pierre F."/>
            <person name="Priest M."/>
            <person name="Raghuraman S."/>
            <person name="Rege F."/>
            <person name="Reyes R."/>
            <person name="Rise C."/>
            <person name="Rogov P."/>
            <person name="Ross K."/>
            <person name="Ryan E."/>
            <person name="Settipalli S."/>
            <person name="Shea T."/>
            <person name="Sherpa N."/>
            <person name="Shi L."/>
            <person name="Shih D."/>
            <person name="Sparrow T."/>
            <person name="Spaulding J."/>
            <person name="Stalker J."/>
            <person name="Stange-Thomann N."/>
            <person name="Stavropoulos S."/>
            <person name="Stone C."/>
            <person name="Strader C."/>
            <person name="Tesfaye S."/>
            <person name="Thomson T."/>
            <person name="Thoulutsang Y."/>
            <person name="Thoulutsang D."/>
            <person name="Topham K."/>
            <person name="Topping I."/>
            <person name="Tsamla T."/>
            <person name="Vassiliev H."/>
            <person name="Vo A."/>
            <person name="Wangchuk T."/>
            <person name="Wangdi T."/>
            <person name="Weiand M."/>
            <person name="Wilkinson J."/>
            <person name="Wilson A."/>
            <person name="Yadav S."/>
            <person name="Young G."/>
            <person name="Yu Q."/>
            <person name="Zembek L."/>
            <person name="Zhong D."/>
            <person name="Zimmer A."/>
            <person name="Zwirko Z."/>
            <person name="Jaffe D.B."/>
            <person name="Alvarez P."/>
            <person name="Brockman W."/>
            <person name="Butler J."/>
            <person name="Chin C."/>
            <person name="Gnerre S."/>
            <person name="Grabherr M."/>
            <person name="Kleber M."/>
            <person name="Mauceli E."/>
            <person name="MacCallum I."/>
        </authorList>
    </citation>
    <scope>NUCLEOTIDE SEQUENCE [LARGE SCALE GENOMIC DNA]</scope>
    <source>
        <strain evidence="3">Tucson 15010-1051.87</strain>
    </source>
</reference>
<evidence type="ECO:0008006" key="4">
    <source>
        <dbReference type="Google" id="ProtNLM"/>
    </source>
</evidence>
<dbReference type="EMBL" id="CH940647">
    <property type="protein sequence ID" value="KRF84573.1"/>
    <property type="molecule type" value="Genomic_DNA"/>
</dbReference>
<dbReference type="InParanoid" id="A0A0Q9WIN1"/>
<feature type="transmembrane region" description="Helical" evidence="1">
    <location>
        <begin position="71"/>
        <end position="88"/>
    </location>
</feature>
<evidence type="ECO:0000313" key="2">
    <source>
        <dbReference type="EMBL" id="KRF84573.1"/>
    </source>
</evidence>
<dbReference type="AlphaFoldDB" id="A0A0Q9WIN1"/>
<feature type="transmembrane region" description="Helical" evidence="1">
    <location>
        <begin position="121"/>
        <end position="141"/>
    </location>
</feature>
<keyword evidence="3" id="KW-1185">Reference proteome</keyword>
<feature type="transmembrane region" description="Helical" evidence="1">
    <location>
        <begin position="254"/>
        <end position="272"/>
    </location>
</feature>
<proteinExistence type="predicted"/>
<dbReference type="Proteomes" id="UP000008792">
    <property type="component" value="Unassembled WGS sequence"/>
</dbReference>
<sequence>MRTHTTVKGFCLCHLLCMWRVTARLGIYLGYYNVGYAPDGQFVWDEQLYVQIMSVANMIASLAYLWLSQCWIYDQLLFLLFVPLYIYFQRLRQHLTNLLNACAQIHGALQRVLGDRMCVPLWRECVLTLLLPVELLLLFAWQCHMYYSYQSCFMAGVAFIYHMQLLFLGNYLIWLASIYRALNVFLQQHMTSSRVGILRTILREQVSIWSVHWHIIRYFAPHLLSFVALIALRFSQVLLDWRPSNVLNIDRLRLVHLLLLLISFITLLISSYDLQKQRGQFYGNYLQLTDRLEYFKLKSWCLLRNQTLPMPFGLPILRPFARPQHKRDVISMLFSSNLPVTHLRQKPLPLAILGLSTHQLQLTLPMLLDSFIKVCCLVLLSLWLYLWQHTHMHINFYNSYTQGNFDINVTQTISQVYRWYMYDELE</sequence>
<protein>
    <recommendedName>
        <fullName evidence="4">Gustatory receptor</fullName>
    </recommendedName>
</protein>
<feature type="transmembrane region" description="Helical" evidence="1">
    <location>
        <begin position="47"/>
        <end position="66"/>
    </location>
</feature>
<organism evidence="2 3">
    <name type="scientific">Drosophila virilis</name>
    <name type="common">Fruit fly</name>
    <dbReference type="NCBI Taxonomy" id="7244"/>
    <lineage>
        <taxon>Eukaryota</taxon>
        <taxon>Metazoa</taxon>
        <taxon>Ecdysozoa</taxon>
        <taxon>Arthropoda</taxon>
        <taxon>Hexapoda</taxon>
        <taxon>Insecta</taxon>
        <taxon>Pterygota</taxon>
        <taxon>Neoptera</taxon>
        <taxon>Endopterygota</taxon>
        <taxon>Diptera</taxon>
        <taxon>Brachycera</taxon>
        <taxon>Muscomorpha</taxon>
        <taxon>Ephydroidea</taxon>
        <taxon>Drosophilidae</taxon>
        <taxon>Drosophila</taxon>
    </lineage>
</organism>
<feature type="transmembrane region" description="Helical" evidence="1">
    <location>
        <begin position="153"/>
        <end position="176"/>
    </location>
</feature>
<gene>
    <name evidence="2" type="primary">Dvir\GJ25959</name>
    <name evidence="2" type="ORF">Dvir_GJ25959</name>
</gene>
<accession>A0A0Q9WIN1</accession>
<evidence type="ECO:0000313" key="3">
    <source>
        <dbReference type="Proteomes" id="UP000008792"/>
    </source>
</evidence>
<dbReference type="KEGG" id="dvi:26530729"/>